<evidence type="ECO:0000259" key="11">
    <source>
        <dbReference type="Pfam" id="PF08334"/>
    </source>
</evidence>
<dbReference type="OrthoDB" id="9795612at2"/>
<feature type="domain" description="Type II secretion system protein GspG C-terminal" evidence="11">
    <location>
        <begin position="42"/>
        <end position="151"/>
    </location>
</feature>
<evidence type="ECO:0000256" key="6">
    <source>
        <dbReference type="ARBA" id="ARBA00022519"/>
    </source>
</evidence>
<keyword evidence="7 10" id="KW-0812">Transmembrane</keyword>
<evidence type="ECO:0000256" key="5">
    <source>
        <dbReference type="ARBA" id="ARBA00022481"/>
    </source>
</evidence>
<comment type="similarity">
    <text evidence="2">Belongs to the GSP G family.</text>
</comment>
<evidence type="ECO:0000256" key="1">
    <source>
        <dbReference type="ARBA" id="ARBA00004377"/>
    </source>
</evidence>
<feature type="transmembrane region" description="Helical" evidence="10">
    <location>
        <begin position="21"/>
        <end position="44"/>
    </location>
</feature>
<dbReference type="InterPro" id="IPR010054">
    <property type="entry name" value="Type2_sec_GspG"/>
</dbReference>
<dbReference type="STRING" id="197479.BFW38_16475"/>
<evidence type="ECO:0000256" key="7">
    <source>
        <dbReference type="ARBA" id="ARBA00022692"/>
    </source>
</evidence>
<evidence type="ECO:0000256" key="4">
    <source>
        <dbReference type="ARBA" id="ARBA00022475"/>
    </source>
</evidence>
<comment type="subcellular location">
    <subcellularLocation>
        <location evidence="1">Cell inner membrane</location>
        <topology evidence="1">Single-pass membrane protein</topology>
    </subcellularLocation>
</comment>
<comment type="caution">
    <text evidence="12">The sequence shown here is derived from an EMBL/GenBank/DDBJ whole genome shotgun (WGS) entry which is preliminary data.</text>
</comment>
<dbReference type="Proteomes" id="UP000094291">
    <property type="component" value="Unassembled WGS sequence"/>
</dbReference>
<dbReference type="NCBIfam" id="TIGR01710">
    <property type="entry name" value="typeII_sec_gspG"/>
    <property type="match status" value="1"/>
</dbReference>
<gene>
    <name evidence="12" type="ORF">BFW38_16475</name>
</gene>
<dbReference type="EMBL" id="MDTQ01000001">
    <property type="protein sequence ID" value="ODC05539.1"/>
    <property type="molecule type" value="Genomic_DNA"/>
</dbReference>
<keyword evidence="4" id="KW-1003">Cell membrane</keyword>
<dbReference type="Pfam" id="PF07963">
    <property type="entry name" value="N_methyl"/>
    <property type="match status" value="1"/>
</dbReference>
<organism evidence="12 13">
    <name type="scientific">Terasakiispira papahanaumokuakeensis</name>
    <dbReference type="NCBI Taxonomy" id="197479"/>
    <lineage>
        <taxon>Bacteria</taxon>
        <taxon>Pseudomonadati</taxon>
        <taxon>Pseudomonadota</taxon>
        <taxon>Gammaproteobacteria</taxon>
        <taxon>Oceanospirillales</taxon>
        <taxon>Terasakiispira</taxon>
    </lineage>
</organism>
<dbReference type="PRINTS" id="PR00813">
    <property type="entry name" value="BCTERIALGSPG"/>
</dbReference>
<dbReference type="NCBIfam" id="TIGR02532">
    <property type="entry name" value="IV_pilin_GFxxxE"/>
    <property type="match status" value="1"/>
</dbReference>
<sequence>MQPRFTRPQPRRLGQDQQGFTLLEIMVVIFIMGLLVAIVAPNVLSSQDDAMQQKVRTDIANLEQALDRYRLDNYRYPTTDQGLAALVSKPSRAPEPQNYDREGYIRRLPDDPWGNPYHYRSPGEHGRLDIYSLGADGQPGGEDLDADIGNWML</sequence>
<dbReference type="InterPro" id="IPR012902">
    <property type="entry name" value="N_methyl_site"/>
</dbReference>
<dbReference type="PANTHER" id="PTHR30093">
    <property type="entry name" value="GENERAL SECRETION PATHWAY PROTEIN G"/>
    <property type="match status" value="1"/>
</dbReference>
<keyword evidence="5" id="KW-0488">Methylation</keyword>
<accession>A0A1E2VEV9</accession>
<protein>
    <recommendedName>
        <fullName evidence="3">Type II secretion system core protein G</fullName>
    </recommendedName>
</protein>
<dbReference type="GO" id="GO:0005886">
    <property type="term" value="C:plasma membrane"/>
    <property type="evidence" value="ECO:0007669"/>
    <property type="project" value="UniProtKB-SubCell"/>
</dbReference>
<dbReference type="Pfam" id="PF08334">
    <property type="entry name" value="T2SSG"/>
    <property type="match status" value="1"/>
</dbReference>
<evidence type="ECO:0000256" key="9">
    <source>
        <dbReference type="ARBA" id="ARBA00023136"/>
    </source>
</evidence>
<dbReference type="GO" id="GO:0015628">
    <property type="term" value="P:protein secretion by the type II secretion system"/>
    <property type="evidence" value="ECO:0007669"/>
    <property type="project" value="InterPro"/>
</dbReference>
<dbReference type="SUPFAM" id="SSF54523">
    <property type="entry name" value="Pili subunits"/>
    <property type="match status" value="1"/>
</dbReference>
<evidence type="ECO:0000313" key="12">
    <source>
        <dbReference type="EMBL" id="ODC05539.1"/>
    </source>
</evidence>
<proteinExistence type="inferred from homology"/>
<dbReference type="PROSITE" id="PS00409">
    <property type="entry name" value="PROKAR_NTER_METHYL"/>
    <property type="match status" value="1"/>
</dbReference>
<evidence type="ECO:0000256" key="10">
    <source>
        <dbReference type="SAM" id="Phobius"/>
    </source>
</evidence>
<dbReference type="InterPro" id="IPR013545">
    <property type="entry name" value="T2SS_protein-GspG_C"/>
</dbReference>
<keyword evidence="8 10" id="KW-1133">Transmembrane helix</keyword>
<keyword evidence="6" id="KW-0997">Cell inner membrane</keyword>
<evidence type="ECO:0000256" key="3">
    <source>
        <dbReference type="ARBA" id="ARBA00020042"/>
    </source>
</evidence>
<keyword evidence="9 10" id="KW-0472">Membrane</keyword>
<dbReference type="AlphaFoldDB" id="A0A1E2VEV9"/>
<dbReference type="Gene3D" id="3.30.700.10">
    <property type="entry name" value="Glycoprotein, Type 4 Pilin"/>
    <property type="match status" value="1"/>
</dbReference>
<evidence type="ECO:0000256" key="8">
    <source>
        <dbReference type="ARBA" id="ARBA00022989"/>
    </source>
</evidence>
<dbReference type="InterPro" id="IPR000983">
    <property type="entry name" value="Bac_GSPG_pilin"/>
</dbReference>
<name>A0A1E2VEV9_9GAMM</name>
<dbReference type="GO" id="GO:0015627">
    <property type="term" value="C:type II protein secretion system complex"/>
    <property type="evidence" value="ECO:0007669"/>
    <property type="project" value="InterPro"/>
</dbReference>
<evidence type="ECO:0000256" key="2">
    <source>
        <dbReference type="ARBA" id="ARBA00009984"/>
    </source>
</evidence>
<dbReference type="PANTHER" id="PTHR30093:SF44">
    <property type="entry name" value="TYPE II SECRETION SYSTEM CORE PROTEIN G"/>
    <property type="match status" value="1"/>
</dbReference>
<evidence type="ECO:0000313" key="13">
    <source>
        <dbReference type="Proteomes" id="UP000094291"/>
    </source>
</evidence>
<dbReference type="InterPro" id="IPR045584">
    <property type="entry name" value="Pilin-like"/>
</dbReference>
<reference evidence="12 13" key="1">
    <citation type="submission" date="2016-08" db="EMBL/GenBank/DDBJ databases">
        <authorList>
            <person name="Seilhamer J.J."/>
        </authorList>
    </citation>
    <scope>NUCLEOTIDE SEQUENCE [LARGE SCALE GENOMIC DNA]</scope>
    <source>
        <strain evidence="12 13">PH27A</strain>
    </source>
</reference>
<keyword evidence="13" id="KW-1185">Reference proteome</keyword>